<dbReference type="Proteomes" id="UP000759246">
    <property type="component" value="Unassembled WGS sequence"/>
</dbReference>
<organism evidence="9 10">
    <name type="scientific">Actinomyces bouchesdurhonensis</name>
    <dbReference type="NCBI Taxonomy" id="1852361"/>
    <lineage>
        <taxon>Bacteria</taxon>
        <taxon>Bacillati</taxon>
        <taxon>Actinomycetota</taxon>
        <taxon>Actinomycetes</taxon>
        <taxon>Actinomycetales</taxon>
        <taxon>Actinomycetaceae</taxon>
        <taxon>Actinomyces</taxon>
    </lineage>
</organism>
<evidence type="ECO:0000313" key="9">
    <source>
        <dbReference type="EMBL" id="MBF0966940.1"/>
    </source>
</evidence>
<evidence type="ECO:0000313" key="10">
    <source>
        <dbReference type="Proteomes" id="UP000759246"/>
    </source>
</evidence>
<keyword evidence="3" id="KW-0547">Nucleotide-binding</keyword>
<sequence>MRNKFTRGGRFPNGIPSMVVVGALEEHWARLRLMELTRSPLLGRFDYDHMKAIHRHILQDTFVWAGQERSAPMGGPMIKFGPDVSAFPKFDPRDYSVPHEYTSAGRELTEAATHEYALLKEADYLRGLALGDFVDNLALRWVSLNVVHSFREGNTRSQLVFFSELAHHAGYHLDARAFLPPSREDRLAGVTNPVRERFVAARYYFQDYHDHTPMADTLADVITPLTEDQRRARPIVPIEQR</sequence>
<keyword evidence="1" id="KW-0808">Transferase</keyword>
<dbReference type="GO" id="GO:0051302">
    <property type="term" value="P:regulation of cell division"/>
    <property type="evidence" value="ECO:0007669"/>
    <property type="project" value="TreeGrafter"/>
</dbReference>
<dbReference type="InterPro" id="IPR003812">
    <property type="entry name" value="Fido"/>
</dbReference>
<dbReference type="AlphaFoldDB" id="A0A929WUM8"/>
<comment type="catalytic activity">
    <reaction evidence="7">
        <text>L-tyrosyl-[protein] + ATP = O-(5'-adenylyl)-L-tyrosyl-[protein] + diphosphate</text>
        <dbReference type="Rhea" id="RHEA:54288"/>
        <dbReference type="Rhea" id="RHEA-COMP:10136"/>
        <dbReference type="Rhea" id="RHEA-COMP:13846"/>
        <dbReference type="ChEBI" id="CHEBI:30616"/>
        <dbReference type="ChEBI" id="CHEBI:33019"/>
        <dbReference type="ChEBI" id="CHEBI:46858"/>
        <dbReference type="ChEBI" id="CHEBI:83624"/>
        <dbReference type="EC" id="2.7.7.108"/>
    </reaction>
</comment>
<proteinExistence type="predicted"/>
<dbReference type="PANTHER" id="PTHR39560:SF1">
    <property type="entry name" value="PROTEIN ADENYLYLTRANSFERASE FIC-RELATED"/>
    <property type="match status" value="1"/>
</dbReference>
<evidence type="ECO:0000256" key="4">
    <source>
        <dbReference type="ARBA" id="ARBA00022840"/>
    </source>
</evidence>
<dbReference type="SUPFAM" id="SSF140931">
    <property type="entry name" value="Fic-like"/>
    <property type="match status" value="1"/>
</dbReference>
<dbReference type="PANTHER" id="PTHR39560">
    <property type="entry name" value="PROTEIN ADENYLYLTRANSFERASE FIC-RELATED"/>
    <property type="match status" value="1"/>
</dbReference>
<name>A0A929WUM8_9ACTO</name>
<reference evidence="9" key="1">
    <citation type="submission" date="2020-04" db="EMBL/GenBank/DDBJ databases">
        <title>Deep metagenomics examines the oral microbiome during advanced dental caries in children, revealing novel taxa and co-occurrences with host molecules.</title>
        <authorList>
            <person name="Baker J.L."/>
            <person name="Morton J.T."/>
            <person name="Dinis M."/>
            <person name="Alvarez R."/>
            <person name="Tran N.C."/>
            <person name="Knight R."/>
            <person name="Edlund A."/>
        </authorList>
    </citation>
    <scope>NUCLEOTIDE SEQUENCE</scope>
    <source>
        <strain evidence="9">JCVI_30_bin.13</strain>
    </source>
</reference>
<dbReference type="GO" id="GO:0070733">
    <property type="term" value="F:AMPylase activity"/>
    <property type="evidence" value="ECO:0007669"/>
    <property type="project" value="UniProtKB-EC"/>
</dbReference>
<evidence type="ECO:0000256" key="5">
    <source>
        <dbReference type="ARBA" id="ARBA00034531"/>
    </source>
</evidence>
<dbReference type="GO" id="GO:0005524">
    <property type="term" value="F:ATP binding"/>
    <property type="evidence" value="ECO:0007669"/>
    <property type="project" value="UniProtKB-KW"/>
</dbReference>
<keyword evidence="2" id="KW-0548">Nucleotidyltransferase</keyword>
<comment type="catalytic activity">
    <reaction evidence="6">
        <text>L-threonyl-[protein] + ATP = 3-O-(5'-adenylyl)-L-threonyl-[protein] + diphosphate</text>
        <dbReference type="Rhea" id="RHEA:54292"/>
        <dbReference type="Rhea" id="RHEA-COMP:11060"/>
        <dbReference type="Rhea" id="RHEA-COMP:13847"/>
        <dbReference type="ChEBI" id="CHEBI:30013"/>
        <dbReference type="ChEBI" id="CHEBI:30616"/>
        <dbReference type="ChEBI" id="CHEBI:33019"/>
        <dbReference type="ChEBI" id="CHEBI:138113"/>
        <dbReference type="EC" id="2.7.7.108"/>
    </reaction>
</comment>
<evidence type="ECO:0000256" key="1">
    <source>
        <dbReference type="ARBA" id="ARBA00022679"/>
    </source>
</evidence>
<evidence type="ECO:0000256" key="3">
    <source>
        <dbReference type="ARBA" id="ARBA00022741"/>
    </source>
</evidence>
<dbReference type="EC" id="2.7.7.108" evidence="5"/>
<evidence type="ECO:0000256" key="7">
    <source>
        <dbReference type="ARBA" id="ARBA00048696"/>
    </source>
</evidence>
<evidence type="ECO:0000256" key="2">
    <source>
        <dbReference type="ARBA" id="ARBA00022695"/>
    </source>
</evidence>
<evidence type="ECO:0000259" key="8">
    <source>
        <dbReference type="PROSITE" id="PS51459"/>
    </source>
</evidence>
<dbReference type="InterPro" id="IPR036597">
    <property type="entry name" value="Fido-like_dom_sf"/>
</dbReference>
<dbReference type="EMBL" id="JABZGF010000255">
    <property type="protein sequence ID" value="MBF0966940.1"/>
    <property type="molecule type" value="Genomic_DNA"/>
</dbReference>
<feature type="domain" description="Fido" evidence="8">
    <location>
        <begin position="45"/>
        <end position="207"/>
    </location>
</feature>
<accession>A0A929WUM8</accession>
<keyword evidence="4" id="KW-0067">ATP-binding</keyword>
<dbReference type="Pfam" id="PF02661">
    <property type="entry name" value="Fic"/>
    <property type="match status" value="1"/>
</dbReference>
<evidence type="ECO:0000256" key="6">
    <source>
        <dbReference type="ARBA" id="ARBA00047939"/>
    </source>
</evidence>
<protein>
    <recommendedName>
        <fullName evidence="5">protein adenylyltransferase</fullName>
        <ecNumber evidence="5">2.7.7.108</ecNumber>
    </recommendedName>
</protein>
<comment type="caution">
    <text evidence="9">The sequence shown here is derived from an EMBL/GenBank/DDBJ whole genome shotgun (WGS) entry which is preliminary data.</text>
</comment>
<dbReference type="Gene3D" id="1.10.3290.10">
    <property type="entry name" value="Fido-like domain"/>
    <property type="match status" value="1"/>
</dbReference>
<dbReference type="PROSITE" id="PS51459">
    <property type="entry name" value="FIDO"/>
    <property type="match status" value="1"/>
</dbReference>
<gene>
    <name evidence="9" type="ORF">HXK09_07285</name>
</gene>